<feature type="domain" description="HIRAN" evidence="3">
    <location>
        <begin position="41"/>
        <end position="127"/>
    </location>
</feature>
<dbReference type="Pfam" id="PF08797">
    <property type="entry name" value="HIRAN"/>
    <property type="match status" value="1"/>
</dbReference>
<gene>
    <name evidence="4" type="ORF">POLS_LOCUS9118</name>
</gene>
<name>A0A9W4IES2_PENOL</name>
<dbReference type="GO" id="GO:0003676">
    <property type="term" value="F:nucleic acid binding"/>
    <property type="evidence" value="ECO:0007669"/>
    <property type="project" value="InterPro"/>
</dbReference>
<evidence type="ECO:0000313" key="4">
    <source>
        <dbReference type="EMBL" id="CAG8266145.1"/>
    </source>
</evidence>
<reference evidence="4" key="1">
    <citation type="submission" date="2021-07" db="EMBL/GenBank/DDBJ databases">
        <authorList>
            <person name="Branca A.L. A."/>
        </authorList>
    </citation>
    <scope>NUCLEOTIDE SEQUENCE</scope>
</reference>
<dbReference type="InterPro" id="IPR014905">
    <property type="entry name" value="HIRAN"/>
</dbReference>
<dbReference type="SMART" id="SM00910">
    <property type="entry name" value="HIRAN"/>
    <property type="match status" value="1"/>
</dbReference>
<dbReference type="Proteomes" id="UP001153618">
    <property type="component" value="Unassembled WGS sequence"/>
</dbReference>
<dbReference type="GO" id="GO:0016818">
    <property type="term" value="F:hydrolase activity, acting on acid anhydrides, in phosphorus-containing anhydrides"/>
    <property type="evidence" value="ECO:0007669"/>
    <property type="project" value="InterPro"/>
</dbReference>
<evidence type="ECO:0000259" key="3">
    <source>
        <dbReference type="SMART" id="SM00910"/>
    </source>
</evidence>
<keyword evidence="2" id="KW-0378">Hydrolase</keyword>
<accession>A0A9W4IES2</accession>
<protein>
    <recommendedName>
        <fullName evidence="3">HIRAN domain-containing protein</fullName>
    </recommendedName>
</protein>
<dbReference type="GO" id="GO:0008270">
    <property type="term" value="F:zinc ion binding"/>
    <property type="evidence" value="ECO:0007669"/>
    <property type="project" value="InterPro"/>
</dbReference>
<dbReference type="EMBL" id="CAJVOS010000082">
    <property type="protein sequence ID" value="CAG8266145.1"/>
    <property type="molecule type" value="Genomic_DNA"/>
</dbReference>
<proteinExistence type="predicted"/>
<comment type="caution">
    <text evidence="4">The sequence shown here is derived from an EMBL/GenBank/DDBJ whole genome shotgun (WGS) entry which is preliminary data.</text>
</comment>
<dbReference type="OrthoDB" id="4340236at2759"/>
<organism evidence="4 5">
    <name type="scientific">Penicillium olsonii</name>
    <dbReference type="NCBI Taxonomy" id="99116"/>
    <lineage>
        <taxon>Eukaryota</taxon>
        <taxon>Fungi</taxon>
        <taxon>Dikarya</taxon>
        <taxon>Ascomycota</taxon>
        <taxon>Pezizomycotina</taxon>
        <taxon>Eurotiomycetes</taxon>
        <taxon>Eurotiomycetidae</taxon>
        <taxon>Eurotiales</taxon>
        <taxon>Aspergillaceae</taxon>
        <taxon>Penicillium</taxon>
    </lineage>
</organism>
<evidence type="ECO:0000313" key="5">
    <source>
        <dbReference type="Proteomes" id="UP001153618"/>
    </source>
</evidence>
<dbReference type="AlphaFoldDB" id="A0A9W4IES2"/>
<evidence type="ECO:0000256" key="1">
    <source>
        <dbReference type="ARBA" id="ARBA00022723"/>
    </source>
</evidence>
<sequence>MMKVPLMKLKEVRTKFLRRAPSYTVCNPLTPSDIPNLTIFKGIVPTKIVGVRFYKGHANPGERVFVRRDPYNQYDRNAVKVENVMGAQIGHLPRQMAERIAPFMVDMSGPHSLDVIDRTRIPVNSSLKGL</sequence>
<keyword evidence="1" id="KW-0479">Metal-binding</keyword>
<dbReference type="Gene3D" id="3.30.70.2330">
    <property type="match status" value="1"/>
</dbReference>
<keyword evidence="5" id="KW-1185">Reference proteome</keyword>
<evidence type="ECO:0000256" key="2">
    <source>
        <dbReference type="ARBA" id="ARBA00022801"/>
    </source>
</evidence>